<dbReference type="InterPro" id="IPR029058">
    <property type="entry name" value="AB_hydrolase_fold"/>
</dbReference>
<dbReference type="InterPro" id="IPR002018">
    <property type="entry name" value="CarbesteraseB"/>
</dbReference>
<evidence type="ECO:0000256" key="3">
    <source>
        <dbReference type="RuleBase" id="RU361235"/>
    </source>
</evidence>
<dbReference type="InterPro" id="IPR050654">
    <property type="entry name" value="AChE-related_enzymes"/>
</dbReference>
<dbReference type="PANTHER" id="PTHR43918">
    <property type="entry name" value="ACETYLCHOLINESTERASE"/>
    <property type="match status" value="1"/>
</dbReference>
<reference evidence="5 6" key="1">
    <citation type="journal article" date="2015" name="Genome Announc.">
        <title>Draft Genome Sequence and Gene Annotation of the Entomopathogenic Fungus Verticillium hemipterigenum.</title>
        <authorList>
            <person name="Horn F."/>
            <person name="Habel A."/>
            <person name="Scharf D.H."/>
            <person name="Dworschak J."/>
            <person name="Brakhage A.A."/>
            <person name="Guthke R."/>
            <person name="Hertweck C."/>
            <person name="Linde J."/>
        </authorList>
    </citation>
    <scope>NUCLEOTIDE SEQUENCE [LARGE SCALE GENOMIC DNA]</scope>
</reference>
<evidence type="ECO:0000313" key="5">
    <source>
        <dbReference type="EMBL" id="CEJ81244.1"/>
    </source>
</evidence>
<feature type="signal peptide" evidence="3">
    <location>
        <begin position="1"/>
        <end position="16"/>
    </location>
</feature>
<dbReference type="EMBL" id="CDHN01000001">
    <property type="protein sequence ID" value="CEJ81244.1"/>
    <property type="molecule type" value="Genomic_DNA"/>
</dbReference>
<dbReference type="Pfam" id="PF00135">
    <property type="entry name" value="COesterase"/>
    <property type="match status" value="1"/>
</dbReference>
<dbReference type="PROSITE" id="PS00122">
    <property type="entry name" value="CARBOXYLESTERASE_B_1"/>
    <property type="match status" value="1"/>
</dbReference>
<feature type="domain" description="Carboxylesterase type B" evidence="4">
    <location>
        <begin position="32"/>
        <end position="498"/>
    </location>
</feature>
<evidence type="ECO:0000313" key="6">
    <source>
        <dbReference type="Proteomes" id="UP000039046"/>
    </source>
</evidence>
<sequence length="563" mass="61323">MYSAVLFAALAAIASGTPTATIGNGITFNGMDRNGVEIFLGIQYGKDTGGSNRFKPPRAFEPNPNSVFQATSYGDACPQSVSSRTPVIAPVTVSENCLNLNVARPKGATEKDKLPVMVYIYGGGLWTGVTQAQVVAPDGLILESVSNGLPIVHVALNHRLGVFGFAQSDFLKSEKSENAGLRDQRLALEWVRDNIASFGGDPNKVTIFGQSSGGLSVGMQLLAYGGSKPFPFHQAICQSQALEPGITGNYTFKAMTAVAQHANCSTDIHTSSSIECLRSLTTQQLFNSSLETYDDTSNFGDIWLPSVDGDFLPDAPSELIKQSKYAQVTTMMGWCENDLARFIDPGVQTSKDTKKTVQDYARDMSPENVKHLLSLYPELDFHANKAAGLSAEFYRSAQILRDILMVCQPMYFAQHMASTGNDVFLYDWNQTMLGPMLDSRGQPGRGVVHTSELGYVFGNISAYNTSGLAFNPTQSDYDLQDKASRSWSGFASTGQLSLPGRKTFEGFETAYKHDKTRIYVAGGPVEGLYATASCKKRDAIKVQKLKERCAFLNRPDIIEQLKY</sequence>
<dbReference type="Gene3D" id="3.40.50.1820">
    <property type="entry name" value="alpha/beta hydrolase"/>
    <property type="match status" value="1"/>
</dbReference>
<accession>A0A0A1T7C6</accession>
<dbReference type="GO" id="GO:0052689">
    <property type="term" value="F:carboxylic ester hydrolase activity"/>
    <property type="evidence" value="ECO:0007669"/>
    <property type="project" value="TreeGrafter"/>
</dbReference>
<dbReference type="SUPFAM" id="SSF53474">
    <property type="entry name" value="alpha/beta-Hydrolases"/>
    <property type="match status" value="1"/>
</dbReference>
<dbReference type="InterPro" id="IPR019826">
    <property type="entry name" value="Carboxylesterase_B_AS"/>
</dbReference>
<dbReference type="EC" id="3.1.1.-" evidence="3"/>
<dbReference type="HOGENOM" id="CLU_006586_10_4_1"/>
<dbReference type="STRING" id="1531966.A0A0A1T7C6"/>
<keyword evidence="6" id="KW-1185">Reference proteome</keyword>
<keyword evidence="3" id="KW-0732">Signal</keyword>
<dbReference type="AlphaFoldDB" id="A0A0A1T7C6"/>
<dbReference type="OrthoDB" id="408631at2759"/>
<organism evidence="5 6">
    <name type="scientific">[Torrubiella] hemipterigena</name>
    <dbReference type="NCBI Taxonomy" id="1531966"/>
    <lineage>
        <taxon>Eukaryota</taxon>
        <taxon>Fungi</taxon>
        <taxon>Dikarya</taxon>
        <taxon>Ascomycota</taxon>
        <taxon>Pezizomycotina</taxon>
        <taxon>Sordariomycetes</taxon>
        <taxon>Hypocreomycetidae</taxon>
        <taxon>Hypocreales</taxon>
        <taxon>Clavicipitaceae</taxon>
        <taxon>Clavicipitaceae incertae sedis</taxon>
        <taxon>'Torrubiella' clade</taxon>
    </lineage>
</organism>
<comment type="similarity">
    <text evidence="1 3">Belongs to the type-B carboxylesterase/lipase family.</text>
</comment>
<evidence type="ECO:0000256" key="1">
    <source>
        <dbReference type="ARBA" id="ARBA00005964"/>
    </source>
</evidence>
<name>A0A0A1T7C6_9HYPO</name>
<evidence type="ECO:0000259" key="4">
    <source>
        <dbReference type="Pfam" id="PF00135"/>
    </source>
</evidence>
<protein>
    <recommendedName>
        <fullName evidence="3">Carboxylic ester hydrolase</fullName>
        <ecNumber evidence="3">3.1.1.-</ecNumber>
    </recommendedName>
</protein>
<proteinExistence type="inferred from homology"/>
<keyword evidence="2 3" id="KW-0378">Hydrolase</keyword>
<dbReference type="PANTHER" id="PTHR43918:SF4">
    <property type="entry name" value="CARBOXYLIC ESTER HYDROLASE"/>
    <property type="match status" value="1"/>
</dbReference>
<dbReference type="Proteomes" id="UP000039046">
    <property type="component" value="Unassembled WGS sequence"/>
</dbReference>
<dbReference type="ESTHER" id="9hypo-a0a0a1t7c6">
    <property type="family name" value="Fungal_carboxylesterase_lipase"/>
</dbReference>
<gene>
    <name evidence="5" type="ORF">VHEMI01384</name>
</gene>
<evidence type="ECO:0000256" key="2">
    <source>
        <dbReference type="ARBA" id="ARBA00022801"/>
    </source>
</evidence>
<feature type="chain" id="PRO_5005108866" description="Carboxylic ester hydrolase" evidence="3">
    <location>
        <begin position="17"/>
        <end position="563"/>
    </location>
</feature>